<proteinExistence type="predicted"/>
<reference evidence="2" key="1">
    <citation type="submission" date="2022-08" db="UniProtKB">
        <authorList>
            <consortium name="EnsemblMetazoa"/>
        </authorList>
    </citation>
    <scope>IDENTIFICATION</scope>
    <source>
        <strain evidence="2">Israel</strain>
    </source>
</reference>
<name>A0A1B0DMF1_PHLPP</name>
<organism evidence="2 3">
    <name type="scientific">Phlebotomus papatasi</name>
    <name type="common">Sandfly</name>
    <dbReference type="NCBI Taxonomy" id="29031"/>
    <lineage>
        <taxon>Eukaryota</taxon>
        <taxon>Metazoa</taxon>
        <taxon>Ecdysozoa</taxon>
        <taxon>Arthropoda</taxon>
        <taxon>Hexapoda</taxon>
        <taxon>Insecta</taxon>
        <taxon>Pterygota</taxon>
        <taxon>Neoptera</taxon>
        <taxon>Endopterygota</taxon>
        <taxon>Diptera</taxon>
        <taxon>Nematocera</taxon>
        <taxon>Psychodoidea</taxon>
        <taxon>Psychodidae</taxon>
        <taxon>Phlebotomus</taxon>
        <taxon>Phlebotomus</taxon>
    </lineage>
</organism>
<dbReference type="GO" id="GO:0016020">
    <property type="term" value="C:membrane"/>
    <property type="evidence" value="ECO:0007669"/>
    <property type="project" value="TreeGrafter"/>
</dbReference>
<dbReference type="GO" id="GO:0008104">
    <property type="term" value="P:intracellular protein localization"/>
    <property type="evidence" value="ECO:0007669"/>
    <property type="project" value="TreeGrafter"/>
</dbReference>
<sequence>METKKDIYNLWIQYTTKNDEVFFRQFIRGFVAIWREQLHLELDSMPSPSEIKPDSGPHIKRLPEELLPAIQKFLIIAKSDGEKRILQDDEISDTTLLFECLTIICRHFDNIAQVARSNFVSVGVEIVSGVLKWSKREGFELVRGVRMLVKTFSGFLEVIFDPFLTWRHFVNTDLYEISHHPNIQLNSEIIPFIYGCFEDGTLTSDSLNILGGVIGGSQANAQRAVCPATVKIIVSLISSWECEMNLRRVALKCFNLMVIVLLKATPETRQIELTTVMQHYHESIVLLLKTKHFLRKSQGEVFEITDEGDPPIDVSALHALIDNLRSLLQEPTVRVNVCKIMIDNNILNILIGVPNIIEAWDVDRQGLMVTCVRVLRHICWASQHRVTKPATEKLFRGLRLNGKPSRDLVAELIDFTEALNDELFINCNVMREIIAWLGDFGEKEQQFAVKLLLDICTKNTTRKILACENRTIEGICESLRRFQRLSPEAISDMIRMIEELGKYTIHPVEVKKLFHLLREDLKFPQRFDLLEAMLNISVHCAGNQSDTRYFWNIQKNDEGITVQDVEAWSVTNPPNGFVFHATINLERLHGDSGQNNPGELNAKAYRRFLLCLLSSQGTGFEIFVNHSGALTLAALTKKEYHTVTSNEARLCDGQWHSVTVSVVPSKRPFSYFQVTMYRDQEILLSTSLKIGNHHEKFTFCTIGAPVSQLQETPVPELEDSRDNSNTMKGLFPSLFEKARTQAPNYFTLPLKGFSSQDPTTKCIALGLQESVFGSQICLRGQMGCALLAESGYHLKNILEAGPKVTSIFSQESETTDAATSKVVFCFSPSACCDSVCVDLSLGKKYTGHTVAKFHHVIAIQSAVRSIGGIENFLPLLECFRESQDWISDETDRASTESPGDAKNLKNPIAYLLILMRYYVTSDSLQDNFENIALMGSMVTQCDPTLLDVHVLVALQILIETVQQKHDGDSVPILDALYEHLLFNFRIWSRASFQIIIGHTQYLQTLVKTKRKYL</sequence>
<dbReference type="InterPro" id="IPR016024">
    <property type="entry name" value="ARM-type_fold"/>
</dbReference>
<protein>
    <recommendedName>
        <fullName evidence="1">DUF4704 domain-containing protein</fullName>
    </recommendedName>
</protein>
<dbReference type="PANTHER" id="PTHR13743">
    <property type="entry name" value="BEIGE/BEACH-RELATED"/>
    <property type="match status" value="1"/>
</dbReference>
<dbReference type="Gene3D" id="2.60.120.200">
    <property type="match status" value="1"/>
</dbReference>
<dbReference type="SUPFAM" id="SSF48371">
    <property type="entry name" value="ARM repeat"/>
    <property type="match status" value="1"/>
</dbReference>
<dbReference type="Proteomes" id="UP000092462">
    <property type="component" value="Unassembled WGS sequence"/>
</dbReference>
<evidence type="ECO:0000313" key="2">
    <source>
        <dbReference type="EnsemblMetazoa" id="PPAI009543-PA"/>
    </source>
</evidence>
<evidence type="ECO:0000259" key="1">
    <source>
        <dbReference type="Pfam" id="PF15787"/>
    </source>
</evidence>
<dbReference type="EMBL" id="AJVK01075698">
    <property type="status" value="NOT_ANNOTATED_CDS"/>
    <property type="molecule type" value="Genomic_DNA"/>
</dbReference>
<dbReference type="SUPFAM" id="SSF49899">
    <property type="entry name" value="Concanavalin A-like lectins/glucanases"/>
    <property type="match status" value="1"/>
</dbReference>
<accession>A0A1B0DMF1</accession>
<dbReference type="InterPro" id="IPR050865">
    <property type="entry name" value="BEACH_Domain"/>
</dbReference>
<dbReference type="GO" id="GO:0019901">
    <property type="term" value="F:protein kinase binding"/>
    <property type="evidence" value="ECO:0007669"/>
    <property type="project" value="TreeGrafter"/>
</dbReference>
<dbReference type="AlphaFoldDB" id="A0A1B0DMF1"/>
<dbReference type="PANTHER" id="PTHR13743:SF112">
    <property type="entry name" value="BEACH DOMAIN-CONTAINING PROTEIN"/>
    <property type="match status" value="1"/>
</dbReference>
<dbReference type="InterPro" id="IPR013320">
    <property type="entry name" value="ConA-like_dom_sf"/>
</dbReference>
<dbReference type="VEuPathDB" id="VectorBase:PPAPM1_010655"/>
<dbReference type="VEuPathDB" id="VectorBase:PPAI009543"/>
<dbReference type="Pfam" id="PF15787">
    <property type="entry name" value="DUF4704"/>
    <property type="match status" value="1"/>
</dbReference>
<keyword evidence="3" id="KW-1185">Reference proteome</keyword>
<dbReference type="InterPro" id="IPR031570">
    <property type="entry name" value="NBEA/BDCP_DUF4704"/>
</dbReference>
<evidence type="ECO:0000313" key="3">
    <source>
        <dbReference type="Proteomes" id="UP000092462"/>
    </source>
</evidence>
<feature type="domain" description="DUF4704" evidence="1">
    <location>
        <begin position="858"/>
        <end position="1009"/>
    </location>
</feature>
<dbReference type="GO" id="GO:0005829">
    <property type="term" value="C:cytosol"/>
    <property type="evidence" value="ECO:0007669"/>
    <property type="project" value="TreeGrafter"/>
</dbReference>
<dbReference type="EnsemblMetazoa" id="PPAI009543-RA">
    <property type="protein sequence ID" value="PPAI009543-PA"/>
    <property type="gene ID" value="PPAI009543"/>
</dbReference>